<dbReference type="Gene3D" id="1.10.287.1120">
    <property type="entry name" value="Bipartite methylase S protein"/>
    <property type="match status" value="1"/>
</dbReference>
<feature type="domain" description="Type I restriction modification DNA specificity" evidence="4">
    <location>
        <begin position="21"/>
        <end position="194"/>
    </location>
</feature>
<dbReference type="PATRIC" id="fig|264732.11.peg.1811"/>
<proteinExistence type="inferred from homology"/>
<dbReference type="InterPro" id="IPR000055">
    <property type="entry name" value="Restrct_endonuc_typeI_TRD"/>
</dbReference>
<dbReference type="PANTHER" id="PTHR30408">
    <property type="entry name" value="TYPE-1 RESTRICTION ENZYME ECOKI SPECIFICITY PROTEIN"/>
    <property type="match status" value="1"/>
</dbReference>
<evidence type="ECO:0000313" key="5">
    <source>
        <dbReference type="EMBL" id="ABC19973.1"/>
    </source>
</evidence>
<comment type="similarity">
    <text evidence="1">Belongs to the type-I restriction system S methylase family.</text>
</comment>
<dbReference type="OrthoDB" id="9811611at2"/>
<evidence type="ECO:0000256" key="2">
    <source>
        <dbReference type="ARBA" id="ARBA00022747"/>
    </source>
</evidence>
<dbReference type="KEGG" id="mta:Moth_1671"/>
<name>Q2RHW6_MOOTA</name>
<dbReference type="STRING" id="264732.Moth_1671"/>
<evidence type="ECO:0000256" key="1">
    <source>
        <dbReference type="ARBA" id="ARBA00010923"/>
    </source>
</evidence>
<dbReference type="Pfam" id="PF01420">
    <property type="entry name" value="Methylase_S"/>
    <property type="match status" value="2"/>
</dbReference>
<dbReference type="PANTHER" id="PTHR30408:SF12">
    <property type="entry name" value="TYPE I RESTRICTION ENZYME MJAVIII SPECIFICITY SUBUNIT"/>
    <property type="match status" value="1"/>
</dbReference>
<accession>Q2RHW6</accession>
<dbReference type="InterPro" id="IPR044946">
    <property type="entry name" value="Restrct_endonuc_typeI_TRD_sf"/>
</dbReference>
<dbReference type="EMBL" id="CP000232">
    <property type="protein sequence ID" value="ABC19973.1"/>
    <property type="molecule type" value="Genomic_DNA"/>
</dbReference>
<protein>
    <submittedName>
        <fullName evidence="5">Restriction modification system DNA specificity domain</fullName>
    </submittedName>
</protein>
<feature type="domain" description="Type I restriction modification DNA specificity" evidence="4">
    <location>
        <begin position="234"/>
        <end position="411"/>
    </location>
</feature>
<gene>
    <name evidence="5" type="ordered locus">Moth_1671</name>
</gene>
<organism evidence="5">
    <name type="scientific">Moorella thermoacetica (strain ATCC 39073 / JCM 9320)</name>
    <dbReference type="NCBI Taxonomy" id="264732"/>
    <lineage>
        <taxon>Bacteria</taxon>
        <taxon>Bacillati</taxon>
        <taxon>Bacillota</taxon>
        <taxon>Clostridia</taxon>
        <taxon>Neomoorellales</taxon>
        <taxon>Neomoorellaceae</taxon>
        <taxon>Neomoorella</taxon>
    </lineage>
</organism>
<dbReference type="AlphaFoldDB" id="Q2RHW6"/>
<sequence>MGKEVNEVKEGYKETEIGVLPEDWEVVRLGKVFEEVDRRVNNVKNAASLPVLSLTKNNGIIPQTERFKKRIATDDLSNYKVVYKKELVYNPYVIWEGAIHILNRLEAGLVSPVYPVLSVNKKVADAYFFDFWLRTPSAIKAYSRYASGAVNRRRAIRKTDFKNIDAPLPPLHEQRKIAYVLSTIQRAIQLQDKVIAATRELKKSLMRHLFTYGPVPVDQIDRVPLKETEIGMVPEHWEVVRLREVADFTKKPRGLNYSGNIPFIPMELIPIGRVNIQKYIIKPSSEISSGVYCEQGDLLLAKITPSFENYKQGIISQIPKPFAFATTEVYPIKARKDFLEILYLFYYLLIPQVRQDIAGKMEGTTGRQRISKSVIQNYLIPIPPLSEQRQIARFLITVDKKIEAEEYRKSTLQSLFQTMLHLLMTGKVRVKDLEVKEDALRQ</sequence>
<evidence type="ECO:0000256" key="3">
    <source>
        <dbReference type="ARBA" id="ARBA00023125"/>
    </source>
</evidence>
<keyword evidence="2" id="KW-0680">Restriction system</keyword>
<dbReference type="HOGENOM" id="CLU_021095_10_0_9"/>
<dbReference type="InterPro" id="IPR052021">
    <property type="entry name" value="Type-I_RS_S_subunit"/>
</dbReference>
<evidence type="ECO:0000259" key="4">
    <source>
        <dbReference type="Pfam" id="PF01420"/>
    </source>
</evidence>
<keyword evidence="3" id="KW-0238">DNA-binding</keyword>
<reference evidence="5" key="1">
    <citation type="submission" date="2005-12" db="EMBL/GenBank/DDBJ databases">
        <title>Complete sequence of Moorella thermoacetica ATCC 39073.</title>
        <authorList>
            <consortium name="US DOE Joint Genome Institute"/>
            <person name="Copeland A."/>
            <person name="Lucas S."/>
            <person name="Lapidus A."/>
            <person name="Barry K."/>
            <person name="Detter J.C."/>
            <person name="Glavina T."/>
            <person name="Hammon N."/>
            <person name="Israni S."/>
            <person name="Pitluck S."/>
            <person name="Chertkov O."/>
            <person name="Saunders E.H."/>
            <person name="Brettin T."/>
            <person name="Bruce D."/>
            <person name="Han C."/>
            <person name="Tapia R."/>
            <person name="Gilna P."/>
            <person name="Schmutz J."/>
            <person name="Larimer F."/>
            <person name="Land M."/>
            <person name="Kyrpides N."/>
            <person name="Anderson I."/>
            <person name="Richardson P."/>
            <person name="Ragsdale S."/>
        </authorList>
    </citation>
    <scope>NUCLEOTIDE SEQUENCE</scope>
    <source>
        <strain evidence="5">ATCC 39073</strain>
    </source>
</reference>
<dbReference type="CDD" id="cd17260">
    <property type="entry name" value="RMtype1_S_EcoEI-TRD1-CR1_like"/>
    <property type="match status" value="1"/>
</dbReference>
<dbReference type="GO" id="GO:0009307">
    <property type="term" value="P:DNA restriction-modification system"/>
    <property type="evidence" value="ECO:0007669"/>
    <property type="project" value="UniProtKB-KW"/>
</dbReference>
<dbReference type="EnsemblBacteria" id="ABC19973">
    <property type="protein sequence ID" value="ABC19973"/>
    <property type="gene ID" value="Moth_1671"/>
</dbReference>
<dbReference type="eggNOG" id="COG0732">
    <property type="taxonomic scope" value="Bacteria"/>
</dbReference>
<dbReference type="SUPFAM" id="SSF116734">
    <property type="entry name" value="DNA methylase specificity domain"/>
    <property type="match status" value="2"/>
</dbReference>
<dbReference type="GO" id="GO:0003677">
    <property type="term" value="F:DNA binding"/>
    <property type="evidence" value="ECO:0007669"/>
    <property type="project" value="UniProtKB-KW"/>
</dbReference>
<dbReference type="Gene3D" id="3.90.220.20">
    <property type="entry name" value="DNA methylase specificity domains"/>
    <property type="match status" value="2"/>
</dbReference>
<dbReference type="REBASE" id="11708">
    <property type="entry name" value="S.Mte39073ORF1672P"/>
</dbReference>